<evidence type="ECO:0000313" key="1">
    <source>
        <dbReference type="EMBL" id="AXQ66689.1"/>
    </source>
</evidence>
<dbReference type="RefSeq" id="YP_009808511.1">
    <property type="nucleotide sequence ID" value="NC_048041.1"/>
</dbReference>
<keyword evidence="2" id="KW-1185">Reference proteome</keyword>
<proteinExistence type="predicted"/>
<dbReference type="EMBL" id="MH645904">
    <property type="protein sequence ID" value="AXQ66689.1"/>
    <property type="molecule type" value="Genomic_DNA"/>
</dbReference>
<reference evidence="1 2" key="1">
    <citation type="submission" date="2018-07" db="EMBL/GenBank/DDBJ databases">
        <title>Sequencing of PG07.</title>
        <authorList>
            <person name="Ding T."/>
        </authorList>
    </citation>
    <scope>NUCLEOTIDE SEQUENCE [LARGE SCALE GENOMIC DNA]</scope>
</reference>
<evidence type="ECO:0000313" key="2">
    <source>
        <dbReference type="Proteomes" id="UP000263435"/>
    </source>
</evidence>
<dbReference type="GeneID" id="54999414"/>
<accession>A0A385E7J8</accession>
<organism evidence="1 2">
    <name type="scientific">Vibrio phage vB_VpS_PG07</name>
    <dbReference type="NCBI Taxonomy" id="2301664"/>
    <lineage>
        <taxon>Viruses</taxon>
        <taxon>Duplodnaviria</taxon>
        <taxon>Heunggongvirae</taxon>
        <taxon>Uroviricota</taxon>
        <taxon>Caudoviricetes</taxon>
        <taxon>Demerecviridae</taxon>
        <taxon>Pogseptimavirus</taxon>
        <taxon>Pogseptimavirus PG07</taxon>
    </lineage>
</organism>
<sequence>MFSIKLFLPSEKDKSMSESAGVSAVYYATKPEYTQDDQFVHHVFECEDVNGGKYYWPLTQGTRVYVENSAGKTIAHFYGGGPID</sequence>
<dbReference type="KEGG" id="vg:54999414"/>
<name>A0A385E7J8_9CAUD</name>
<dbReference type="Proteomes" id="UP000263435">
    <property type="component" value="Segment"/>
</dbReference>
<protein>
    <submittedName>
        <fullName evidence="1">Uncharacterized protein</fullName>
    </submittedName>
</protein>